<keyword evidence="7" id="KW-1015">Disulfide bond</keyword>
<dbReference type="GO" id="GO:0042742">
    <property type="term" value="P:defense response to bacterium"/>
    <property type="evidence" value="ECO:0007669"/>
    <property type="project" value="UniProtKB-KW"/>
</dbReference>
<evidence type="ECO:0000256" key="1">
    <source>
        <dbReference type="ARBA" id="ARBA00004613"/>
    </source>
</evidence>
<dbReference type="InterPro" id="IPR023388">
    <property type="entry name" value="Bacteriocin_IIa_dom_sf"/>
</dbReference>
<dbReference type="Gene3D" id="1.20.5.130">
    <property type="match status" value="1"/>
</dbReference>
<dbReference type="EMBL" id="JQ061256">
    <property type="protein sequence ID" value="AEY55410.1"/>
    <property type="molecule type" value="Genomic_DNA"/>
</dbReference>
<keyword evidence="8" id="KW-0614">Plasmid</keyword>
<dbReference type="GO" id="GO:0005576">
    <property type="term" value="C:extracellular region"/>
    <property type="evidence" value="ECO:0007669"/>
    <property type="project" value="UniProtKB-SubCell"/>
</dbReference>
<keyword evidence="3" id="KW-0964">Secreted</keyword>
<evidence type="ECO:0000256" key="2">
    <source>
        <dbReference type="ARBA" id="ARBA00007999"/>
    </source>
</evidence>
<dbReference type="InterPro" id="IPR023384">
    <property type="entry name" value="Bacteriocin_IIa_CS"/>
</dbReference>
<keyword evidence="5" id="KW-0044">Antibiotic</keyword>
<evidence type="ECO:0000256" key="7">
    <source>
        <dbReference type="ARBA" id="ARBA00023157"/>
    </source>
</evidence>
<accession>H2EST2</accession>
<reference evidence="8" key="1">
    <citation type="journal article" date="2013" name="Appl. Microbiol. Biotechnol.">
        <title>Genetic characterisation and heterologous expression of leucocin C, a class IIa bacteriocin from Leuconostoc carnosum 4010.</title>
        <authorList>
            <person name="Wan X."/>
            <person name="Li R."/>
            <person name="Saris P.E.J."/>
            <person name="Takala T.M."/>
        </authorList>
    </citation>
    <scope>NUCLEOTIDE SEQUENCE</scope>
    <source>
        <strain evidence="8">4010</strain>
        <plasmid evidence="8">pLC4010-1</plasmid>
    </source>
</reference>
<dbReference type="Pfam" id="PF01721">
    <property type="entry name" value="Bacteriocin_II"/>
    <property type="match status" value="1"/>
</dbReference>
<organism evidence="8">
    <name type="scientific">Leuconostoc carnosum</name>
    <dbReference type="NCBI Taxonomy" id="1252"/>
    <lineage>
        <taxon>Bacteria</taxon>
        <taxon>Bacillati</taxon>
        <taxon>Bacillota</taxon>
        <taxon>Bacilli</taxon>
        <taxon>Lactobacillales</taxon>
        <taxon>Lactobacillaceae</taxon>
        <taxon>Leuconostoc</taxon>
    </lineage>
</organism>
<evidence type="ECO:0000256" key="3">
    <source>
        <dbReference type="ARBA" id="ARBA00022525"/>
    </source>
</evidence>
<sequence length="67" mass="7266">MMNMKPTESYEQLDNSALEQVIGGKNYGNGVHCTKKGCSVDWGYAWTNIANNSVMNGLTGGNAGWHN</sequence>
<dbReference type="InterPro" id="IPR002633">
    <property type="entry name" value="Bacteriocin_IIa"/>
</dbReference>
<proteinExistence type="inferred from homology"/>
<evidence type="ECO:0000256" key="4">
    <source>
        <dbReference type="ARBA" id="ARBA00022529"/>
    </source>
</evidence>
<keyword evidence="4" id="KW-0929">Antimicrobial</keyword>
<dbReference type="GO" id="GO:0031640">
    <property type="term" value="P:killing of cells of another organism"/>
    <property type="evidence" value="ECO:0007669"/>
    <property type="project" value="UniProtKB-KW"/>
</dbReference>
<evidence type="ECO:0000313" key="8">
    <source>
        <dbReference type="EMBL" id="AEY55410.1"/>
    </source>
</evidence>
<gene>
    <name evidence="8" type="primary">lecC</name>
</gene>
<comment type="subcellular location">
    <subcellularLocation>
        <location evidence="1">Secreted</location>
    </subcellularLocation>
</comment>
<name>H2EST2_LEUCA</name>
<protein>
    <submittedName>
        <fullName evidence="8">Leucocin C</fullName>
    </submittedName>
</protein>
<evidence type="ECO:0000256" key="6">
    <source>
        <dbReference type="ARBA" id="ARBA00023048"/>
    </source>
</evidence>
<geneLocation type="plasmid" evidence="8">
    <name>pLC4010-1</name>
</geneLocation>
<comment type="similarity">
    <text evidence="2">Belongs to the bacteriocin class IIA/YGNGV family.</text>
</comment>
<evidence type="ECO:0000256" key="5">
    <source>
        <dbReference type="ARBA" id="ARBA00023022"/>
    </source>
</evidence>
<dbReference type="AlphaFoldDB" id="H2EST2"/>
<keyword evidence="6" id="KW-0078">Bacteriocin</keyword>
<dbReference type="PROSITE" id="PS60030">
    <property type="entry name" value="BACTERIOCIN_IIA"/>
    <property type="match status" value="1"/>
</dbReference>